<gene>
    <name evidence="1" type="ORF">Esi_1132_0002</name>
</gene>
<proteinExistence type="predicted"/>
<evidence type="ECO:0000313" key="1">
    <source>
        <dbReference type="EMBL" id="CBJ34155.1"/>
    </source>
</evidence>
<protein>
    <submittedName>
        <fullName evidence="1">Uncharacterized protein</fullName>
    </submittedName>
</protein>
<dbReference type="AlphaFoldDB" id="D7FHV7"/>
<dbReference type="InParanoid" id="D7FHV7"/>
<reference evidence="1 2" key="1">
    <citation type="journal article" date="2010" name="Nature">
        <title>The Ectocarpus genome and the independent evolution of multicellularity in brown algae.</title>
        <authorList>
            <person name="Cock J.M."/>
            <person name="Sterck L."/>
            <person name="Rouze P."/>
            <person name="Scornet D."/>
            <person name="Allen A.E."/>
            <person name="Amoutzias G."/>
            <person name="Anthouard V."/>
            <person name="Artiguenave F."/>
            <person name="Aury J.M."/>
            <person name="Badger J.H."/>
            <person name="Beszteri B."/>
            <person name="Billiau K."/>
            <person name="Bonnet E."/>
            <person name="Bothwell J.H."/>
            <person name="Bowler C."/>
            <person name="Boyen C."/>
            <person name="Brownlee C."/>
            <person name="Carrano C.J."/>
            <person name="Charrier B."/>
            <person name="Cho G.Y."/>
            <person name="Coelho S.M."/>
            <person name="Collen J."/>
            <person name="Corre E."/>
            <person name="Da Silva C."/>
            <person name="Delage L."/>
            <person name="Delaroque N."/>
            <person name="Dittami S.M."/>
            <person name="Doulbeau S."/>
            <person name="Elias M."/>
            <person name="Farnham G."/>
            <person name="Gachon C.M."/>
            <person name="Gschloessl B."/>
            <person name="Heesch S."/>
            <person name="Jabbari K."/>
            <person name="Jubin C."/>
            <person name="Kawai H."/>
            <person name="Kimura K."/>
            <person name="Kloareg B."/>
            <person name="Kupper F.C."/>
            <person name="Lang D."/>
            <person name="Le Bail A."/>
            <person name="Leblanc C."/>
            <person name="Lerouge P."/>
            <person name="Lohr M."/>
            <person name="Lopez P.J."/>
            <person name="Martens C."/>
            <person name="Maumus F."/>
            <person name="Michel G."/>
            <person name="Miranda-Saavedra D."/>
            <person name="Morales J."/>
            <person name="Moreau H."/>
            <person name="Motomura T."/>
            <person name="Nagasato C."/>
            <person name="Napoli C.A."/>
            <person name="Nelson D.R."/>
            <person name="Nyvall-Collen P."/>
            <person name="Peters A.F."/>
            <person name="Pommier C."/>
            <person name="Potin P."/>
            <person name="Poulain J."/>
            <person name="Quesneville H."/>
            <person name="Read B."/>
            <person name="Rensing S.A."/>
            <person name="Ritter A."/>
            <person name="Rousvoal S."/>
            <person name="Samanta M."/>
            <person name="Samson G."/>
            <person name="Schroeder D.C."/>
            <person name="Segurens B."/>
            <person name="Strittmatter M."/>
            <person name="Tonon T."/>
            <person name="Tregear J.W."/>
            <person name="Valentin K."/>
            <person name="von Dassow P."/>
            <person name="Yamagishi T."/>
            <person name="Van de Peer Y."/>
            <person name="Wincker P."/>
        </authorList>
    </citation>
    <scope>NUCLEOTIDE SEQUENCE [LARGE SCALE GENOMIC DNA]</scope>
    <source>
        <strain evidence="2">Ec32 / CCAP1310/4</strain>
    </source>
</reference>
<sequence>MVCAGHTNFSDSPLFAPGPLRKLQGAGDIDCVIFIDQVTRLALCALEIFLRRRTSSGDAAKTPAPGDLGSVVLGEDLAVAFPEARVKRVCAGGVMPSPRTKISSTVP</sequence>
<dbReference type="Proteomes" id="UP000002630">
    <property type="component" value="Unassembled WGS sequence"/>
</dbReference>
<dbReference type="EMBL" id="FN649760">
    <property type="protein sequence ID" value="CBJ34155.1"/>
    <property type="molecule type" value="Genomic_DNA"/>
</dbReference>
<organism evidence="1 2">
    <name type="scientific">Ectocarpus siliculosus</name>
    <name type="common">Brown alga</name>
    <name type="synonym">Conferva siliculosa</name>
    <dbReference type="NCBI Taxonomy" id="2880"/>
    <lineage>
        <taxon>Eukaryota</taxon>
        <taxon>Sar</taxon>
        <taxon>Stramenopiles</taxon>
        <taxon>Ochrophyta</taxon>
        <taxon>PX clade</taxon>
        <taxon>Phaeophyceae</taxon>
        <taxon>Ectocarpales</taxon>
        <taxon>Ectocarpaceae</taxon>
        <taxon>Ectocarpus</taxon>
    </lineage>
</organism>
<name>D7FHV7_ECTSI</name>
<accession>D7FHV7</accession>
<evidence type="ECO:0000313" key="2">
    <source>
        <dbReference type="Proteomes" id="UP000002630"/>
    </source>
</evidence>
<keyword evidence="2" id="KW-1185">Reference proteome</keyword>